<dbReference type="Pfam" id="PF00067">
    <property type="entry name" value="p450"/>
    <property type="match status" value="1"/>
</dbReference>
<keyword evidence="4" id="KW-1185">Reference proteome</keyword>
<dbReference type="RefSeq" id="WP_061497246.1">
    <property type="nucleotide sequence ID" value="NZ_CP010951.1"/>
</dbReference>
<keyword evidence="1 2" id="KW-0408">Iron</keyword>
<dbReference type="PRINTS" id="PR00463">
    <property type="entry name" value="EP450I"/>
</dbReference>
<dbReference type="GO" id="GO:0005506">
    <property type="term" value="F:iron ion binding"/>
    <property type="evidence" value="ECO:0007669"/>
    <property type="project" value="InterPro"/>
</dbReference>
<keyword evidence="2" id="KW-0560">Oxidoreductase</keyword>
<dbReference type="Gene3D" id="1.10.630.10">
    <property type="entry name" value="Cytochrome P450"/>
    <property type="match status" value="1"/>
</dbReference>
<keyword evidence="1 2" id="KW-0479">Metal-binding</keyword>
<dbReference type="PRINTS" id="PR00385">
    <property type="entry name" value="P450"/>
</dbReference>
<protein>
    <recommendedName>
        <fullName evidence="5">Cytochrome P450</fullName>
    </recommendedName>
</protein>
<evidence type="ECO:0000256" key="1">
    <source>
        <dbReference type="PIRSR" id="PIRSR602401-1"/>
    </source>
</evidence>
<dbReference type="InterPro" id="IPR001128">
    <property type="entry name" value="Cyt_P450"/>
</dbReference>
<sequence>MSSDASSAVAAPRALSTVPGPRGWPVVGVAPQVRPESFHRQLEAWSGRYGSVFAFRIGGRHFLAVSDPETVAGVLRRRPAVFRRTTRLEQASRELGFLGLFSASGDTWRRQRPMVLAGLDPAHIRTYLPALTAITDRLRRRWLDAAAAGREIDLTADLMRYTVDVTTSLAFGHNLNTLEASTETAIQQHLNVILPALFKRLMSPLPRWPDKALAGHVIALRAAVQEFIAQARRDLAEQPALRQQPANLIQALVAASEDAAHGITEEDVSGNVLTMLLAGEDTTAHTLAWLFWLLYRNPQALATARAEVDAVLGAGGQVRAIDDLARLDYVEACANEAMRLKPVAPMIMNEACEETVVADVLVPRGGIVICLLRPANLDDAHFPRPMQFDPGRWRGGPGAAASLSSAKRVAMPFGAGPRMCPGRYLAIAEIKMVAAMLLAQFDVVDVSAAGVDEPRERLALTMAPVGLRMSLRKRPAA</sequence>
<dbReference type="InterPro" id="IPR036396">
    <property type="entry name" value="Cyt_P450_sf"/>
</dbReference>
<accession>A0A127JRF4</accession>
<keyword evidence="2" id="KW-0503">Monooxygenase</keyword>
<comment type="cofactor">
    <cofactor evidence="1">
        <name>heme</name>
        <dbReference type="ChEBI" id="CHEBI:30413"/>
    </cofactor>
</comment>
<organism evidence="3 4">
    <name type="scientific">Ramlibacter tataouinensis</name>
    <dbReference type="NCBI Taxonomy" id="94132"/>
    <lineage>
        <taxon>Bacteria</taxon>
        <taxon>Pseudomonadati</taxon>
        <taxon>Pseudomonadota</taxon>
        <taxon>Betaproteobacteria</taxon>
        <taxon>Burkholderiales</taxon>
        <taxon>Comamonadaceae</taxon>
        <taxon>Ramlibacter</taxon>
    </lineage>
</organism>
<comment type="similarity">
    <text evidence="2">Belongs to the cytochrome P450 family.</text>
</comment>
<dbReference type="GO" id="GO:0016705">
    <property type="term" value="F:oxidoreductase activity, acting on paired donors, with incorporation or reduction of molecular oxygen"/>
    <property type="evidence" value="ECO:0007669"/>
    <property type="project" value="InterPro"/>
</dbReference>
<feature type="binding site" description="axial binding residue" evidence="1">
    <location>
        <position position="420"/>
    </location>
    <ligand>
        <name>heme</name>
        <dbReference type="ChEBI" id="CHEBI:30413"/>
    </ligand>
    <ligandPart>
        <name>Fe</name>
        <dbReference type="ChEBI" id="CHEBI:18248"/>
    </ligandPart>
</feature>
<gene>
    <name evidence="3" type="ORF">UC35_06260</name>
</gene>
<dbReference type="PROSITE" id="PS00086">
    <property type="entry name" value="CYTOCHROME_P450"/>
    <property type="match status" value="1"/>
</dbReference>
<dbReference type="PANTHER" id="PTHR24301:SF2">
    <property type="entry name" value="THROMBOXANE-A SYNTHASE"/>
    <property type="match status" value="1"/>
</dbReference>
<evidence type="ECO:0008006" key="5">
    <source>
        <dbReference type="Google" id="ProtNLM"/>
    </source>
</evidence>
<dbReference type="InterPro" id="IPR017972">
    <property type="entry name" value="Cyt_P450_CS"/>
</dbReference>
<dbReference type="PATRIC" id="fig|94132.3.peg.1268"/>
<dbReference type="EMBL" id="CP010951">
    <property type="protein sequence ID" value="AMO22560.1"/>
    <property type="molecule type" value="Genomic_DNA"/>
</dbReference>
<evidence type="ECO:0000313" key="3">
    <source>
        <dbReference type="EMBL" id="AMO22560.1"/>
    </source>
</evidence>
<reference evidence="3 4" key="1">
    <citation type="journal article" date="2014" name="Int. J. Syst. Evol. Microbiol.">
        <title>Ramlibacter solisilvae sp. nov., isolated from forest soil, and emended description of the genus Ramlibacter.</title>
        <authorList>
            <person name="Lee H.J."/>
            <person name="Lee S.H."/>
            <person name="Lee S.S."/>
            <person name="Lee J.S."/>
            <person name="Kim Y."/>
            <person name="Kim S.C."/>
            <person name="Jeon C.O."/>
        </authorList>
    </citation>
    <scope>NUCLEOTIDE SEQUENCE [LARGE SCALE GENOMIC DNA]</scope>
    <source>
        <strain evidence="3 4">5-10</strain>
    </source>
</reference>
<dbReference type="GO" id="GO:0020037">
    <property type="term" value="F:heme binding"/>
    <property type="evidence" value="ECO:0007669"/>
    <property type="project" value="InterPro"/>
</dbReference>
<dbReference type="GO" id="GO:0004497">
    <property type="term" value="F:monooxygenase activity"/>
    <property type="evidence" value="ECO:0007669"/>
    <property type="project" value="UniProtKB-KW"/>
</dbReference>
<dbReference type="AlphaFoldDB" id="A0A127JRF4"/>
<evidence type="ECO:0000256" key="2">
    <source>
        <dbReference type="RuleBase" id="RU000461"/>
    </source>
</evidence>
<keyword evidence="1 2" id="KW-0349">Heme</keyword>
<proteinExistence type="inferred from homology"/>
<dbReference type="OrthoDB" id="9764248at2"/>
<dbReference type="PANTHER" id="PTHR24301">
    <property type="entry name" value="THROMBOXANE-A SYNTHASE"/>
    <property type="match status" value="1"/>
</dbReference>
<dbReference type="SUPFAM" id="SSF48264">
    <property type="entry name" value="Cytochrome P450"/>
    <property type="match status" value="1"/>
</dbReference>
<dbReference type="InterPro" id="IPR002401">
    <property type="entry name" value="Cyt_P450_E_grp-I"/>
</dbReference>
<name>A0A127JRF4_9BURK</name>
<evidence type="ECO:0000313" key="4">
    <source>
        <dbReference type="Proteomes" id="UP000070433"/>
    </source>
</evidence>
<dbReference type="Proteomes" id="UP000070433">
    <property type="component" value="Chromosome"/>
</dbReference>